<sequence length="97" mass="11622">MNEENVNPYEDYYLDQLDNSQINSKTTPVPNTVEQQQIEEMYYRSLQEHFPKLKPIDASTTFTYIRKRNMEEGNNTNNSTIQEIKNFNEQPSNKRKR</sequence>
<gene>
    <name evidence="2" type="ORF">C6P45_004146</name>
</gene>
<accession>A0A9P7BAM3</accession>
<feature type="compositionally biased region" description="Polar residues" evidence="1">
    <location>
        <begin position="72"/>
        <end position="91"/>
    </location>
</feature>
<evidence type="ECO:0000313" key="2">
    <source>
        <dbReference type="EMBL" id="KAG0669074.1"/>
    </source>
</evidence>
<dbReference type="EMBL" id="PUHR01000050">
    <property type="protein sequence ID" value="KAG0669074.1"/>
    <property type="molecule type" value="Genomic_DNA"/>
</dbReference>
<dbReference type="Proteomes" id="UP000750334">
    <property type="component" value="Unassembled WGS sequence"/>
</dbReference>
<dbReference type="Pfam" id="PF17220">
    <property type="entry name" value="DUF5137"/>
    <property type="match status" value="1"/>
</dbReference>
<dbReference type="AlphaFoldDB" id="A0A9P7BAM3"/>
<organism evidence="2 3">
    <name type="scientific">Maudiozyma exigua</name>
    <name type="common">Yeast</name>
    <name type="synonym">Kazachstania exigua</name>
    <dbReference type="NCBI Taxonomy" id="34358"/>
    <lineage>
        <taxon>Eukaryota</taxon>
        <taxon>Fungi</taxon>
        <taxon>Dikarya</taxon>
        <taxon>Ascomycota</taxon>
        <taxon>Saccharomycotina</taxon>
        <taxon>Saccharomycetes</taxon>
        <taxon>Saccharomycetales</taxon>
        <taxon>Saccharomycetaceae</taxon>
        <taxon>Maudiozyma</taxon>
    </lineage>
</organism>
<comment type="caution">
    <text evidence="2">The sequence shown here is derived from an EMBL/GenBank/DDBJ whole genome shotgun (WGS) entry which is preliminary data.</text>
</comment>
<protein>
    <submittedName>
        <fullName evidence="2">Uncharacterized protein</fullName>
    </submittedName>
</protein>
<keyword evidence="3" id="KW-1185">Reference proteome</keyword>
<reference evidence="2 3" key="1">
    <citation type="submission" date="2020-11" db="EMBL/GenBank/DDBJ databases">
        <title>Kefir isolates.</title>
        <authorList>
            <person name="Marcisauskas S."/>
            <person name="Kim Y."/>
            <person name="Blasche S."/>
        </authorList>
    </citation>
    <scope>NUCLEOTIDE SEQUENCE [LARGE SCALE GENOMIC DNA]</scope>
    <source>
        <strain evidence="2 3">OG2</strain>
    </source>
</reference>
<evidence type="ECO:0000313" key="3">
    <source>
        <dbReference type="Proteomes" id="UP000750334"/>
    </source>
</evidence>
<dbReference type="OrthoDB" id="10576705at2759"/>
<evidence type="ECO:0000256" key="1">
    <source>
        <dbReference type="SAM" id="MobiDB-lite"/>
    </source>
</evidence>
<name>A0A9P7BAM3_MAUEX</name>
<proteinExistence type="predicted"/>
<dbReference type="InterPro" id="IPR033775">
    <property type="entry name" value="DUF5137"/>
</dbReference>
<feature type="region of interest" description="Disordered" evidence="1">
    <location>
        <begin position="69"/>
        <end position="97"/>
    </location>
</feature>